<dbReference type="AlphaFoldDB" id="A0A3B1E5S9"/>
<organism evidence="1">
    <name type="scientific">hydrothermal vent metagenome</name>
    <dbReference type="NCBI Taxonomy" id="652676"/>
    <lineage>
        <taxon>unclassified sequences</taxon>
        <taxon>metagenomes</taxon>
        <taxon>ecological metagenomes</taxon>
    </lineage>
</organism>
<dbReference type="Pfam" id="PF14101">
    <property type="entry name" value="DUF4275"/>
    <property type="match status" value="1"/>
</dbReference>
<name>A0A3B1E5S9_9ZZZZ</name>
<protein>
    <submittedName>
        <fullName evidence="1">Uncharacterized protein</fullName>
    </submittedName>
</protein>
<sequence>MQKKIIDYMADSVVEEISDDAIEKIMKDWESVYCPLSKKEKEKICFGDFKWHVFSNKSYKSIEGEKALKEYNNKVSRIFYVIPEIKIWPKEKAFMCKNLPPSELATKLKDFYVFPKNLAWSMAFTHEHRWLGPYFAKHKNFKILNMKNIQSVEAIDRGW</sequence>
<dbReference type="EMBL" id="UOGJ01000153">
    <property type="protein sequence ID" value="VAX38267.1"/>
    <property type="molecule type" value="Genomic_DNA"/>
</dbReference>
<evidence type="ECO:0000313" key="1">
    <source>
        <dbReference type="EMBL" id="VAX38267.1"/>
    </source>
</evidence>
<gene>
    <name evidence="1" type="ORF">MNBD_UNCLBAC01-2041</name>
</gene>
<dbReference type="InterPro" id="IPR025454">
    <property type="entry name" value="DUF4275"/>
</dbReference>
<proteinExistence type="predicted"/>
<accession>A0A3B1E5S9</accession>
<reference evidence="1" key="1">
    <citation type="submission" date="2018-06" db="EMBL/GenBank/DDBJ databases">
        <authorList>
            <person name="Zhirakovskaya E."/>
        </authorList>
    </citation>
    <scope>NUCLEOTIDE SEQUENCE</scope>
</reference>